<accession>A0A0E3LQV8</accession>
<organism evidence="1 2">
    <name type="scientific">Methanosarcina barkeri 227</name>
    <dbReference type="NCBI Taxonomy" id="1434106"/>
    <lineage>
        <taxon>Archaea</taxon>
        <taxon>Methanobacteriati</taxon>
        <taxon>Methanobacteriota</taxon>
        <taxon>Stenosarchaea group</taxon>
        <taxon>Methanomicrobia</taxon>
        <taxon>Methanosarcinales</taxon>
        <taxon>Methanosarcinaceae</taxon>
        <taxon>Methanosarcina</taxon>
    </lineage>
</organism>
<protein>
    <submittedName>
        <fullName evidence="1">Uncharacterized protein</fullName>
    </submittedName>
</protein>
<evidence type="ECO:0000313" key="1">
    <source>
        <dbReference type="EMBL" id="AKB58946.1"/>
    </source>
</evidence>
<dbReference type="RefSeq" id="WP_052712894.1">
    <property type="nucleotide sequence ID" value="NZ_CP009530.1"/>
</dbReference>
<dbReference type="AlphaFoldDB" id="A0A0E3LQV8"/>
<sequence>MCFRQPKTRTNPYKQTKDRKKVKSITIECDWGNHKNSLTLTVIAPDGKKYGPYSDSYDGKINGYTGVKLTKKTGAWTATPWTIKVYGKKVRTQTFGVFGKWVVA</sequence>
<dbReference type="GeneID" id="24845758"/>
<gene>
    <name evidence="1" type="ORF">MSBR2_2430</name>
</gene>
<dbReference type="PATRIC" id="fig|1434106.5.peg.3125"/>
<evidence type="ECO:0000313" key="2">
    <source>
        <dbReference type="Proteomes" id="UP000033079"/>
    </source>
</evidence>
<proteinExistence type="predicted"/>
<name>A0A0E3LQV8_METBA</name>
<dbReference type="HOGENOM" id="CLU_2243824_0_0_2"/>
<dbReference type="Proteomes" id="UP000033079">
    <property type="component" value="Chromosome"/>
</dbReference>
<dbReference type="EMBL" id="CP009530">
    <property type="protein sequence ID" value="AKB58946.1"/>
    <property type="molecule type" value="Genomic_DNA"/>
</dbReference>
<dbReference type="KEGG" id="mbar:MSBR2_2430"/>
<reference evidence="1 2" key="1">
    <citation type="submission" date="2014-07" db="EMBL/GenBank/DDBJ databases">
        <title>Methanogenic archaea and the global carbon cycle.</title>
        <authorList>
            <person name="Henriksen J.R."/>
            <person name="Luke J."/>
            <person name="Reinhart S."/>
            <person name="Benedict M.N."/>
            <person name="Youngblut N.D."/>
            <person name="Metcalf M.E."/>
            <person name="Whitaker R.J."/>
            <person name="Metcalf W.W."/>
        </authorList>
    </citation>
    <scope>NUCLEOTIDE SEQUENCE [LARGE SCALE GENOMIC DNA]</scope>
    <source>
        <strain evidence="1 2">227</strain>
    </source>
</reference>